<protein>
    <submittedName>
        <fullName evidence="1">Uncharacterized protein</fullName>
    </submittedName>
</protein>
<proteinExistence type="predicted"/>
<name>A0AAJ0E6E6_9PEZI</name>
<dbReference type="RefSeq" id="XP_060318558.1">
    <property type="nucleotide sequence ID" value="XM_060449908.1"/>
</dbReference>
<dbReference type="GeneID" id="85333455"/>
<organism evidence="1 2">
    <name type="scientific">Colletotrichum costaricense</name>
    <dbReference type="NCBI Taxonomy" id="1209916"/>
    <lineage>
        <taxon>Eukaryota</taxon>
        <taxon>Fungi</taxon>
        <taxon>Dikarya</taxon>
        <taxon>Ascomycota</taxon>
        <taxon>Pezizomycotina</taxon>
        <taxon>Sordariomycetes</taxon>
        <taxon>Hypocreomycetidae</taxon>
        <taxon>Glomerellales</taxon>
        <taxon>Glomerellaceae</taxon>
        <taxon>Colletotrichum</taxon>
        <taxon>Colletotrichum acutatum species complex</taxon>
    </lineage>
</organism>
<dbReference type="AlphaFoldDB" id="A0AAJ0E6E6"/>
<gene>
    <name evidence="1" type="ORF">CCOS01_01715</name>
</gene>
<dbReference type="EMBL" id="MOOE01000002">
    <property type="protein sequence ID" value="KAK1536395.1"/>
    <property type="molecule type" value="Genomic_DNA"/>
</dbReference>
<dbReference type="Proteomes" id="UP001240678">
    <property type="component" value="Unassembled WGS sequence"/>
</dbReference>
<comment type="caution">
    <text evidence="1">The sequence shown here is derived from an EMBL/GenBank/DDBJ whole genome shotgun (WGS) entry which is preliminary data.</text>
</comment>
<keyword evidence="2" id="KW-1185">Reference proteome</keyword>
<sequence length="75" mass="8150">MCRIVCLHLPSSVARTLPAALFQTSGCLCKTQAHQPSPACLPLPGAIHTHDQDQPILERLQTVDSICTYRSQPPS</sequence>
<accession>A0AAJ0E6E6</accession>
<evidence type="ECO:0000313" key="1">
    <source>
        <dbReference type="EMBL" id="KAK1536395.1"/>
    </source>
</evidence>
<evidence type="ECO:0000313" key="2">
    <source>
        <dbReference type="Proteomes" id="UP001240678"/>
    </source>
</evidence>
<reference evidence="1 2" key="1">
    <citation type="submission" date="2016-10" db="EMBL/GenBank/DDBJ databases">
        <title>The genome sequence of Colletotrichum fioriniae PJ7.</title>
        <authorList>
            <person name="Baroncelli R."/>
        </authorList>
    </citation>
    <scope>NUCLEOTIDE SEQUENCE [LARGE SCALE GENOMIC DNA]</scope>
    <source>
        <strain evidence="1 2">IMI 309622</strain>
    </source>
</reference>